<evidence type="ECO:0000313" key="2">
    <source>
        <dbReference type="EMBL" id="MEX0468499.1"/>
    </source>
</evidence>
<gene>
    <name evidence="2" type="ORF">V6X73_01935</name>
</gene>
<dbReference type="RefSeq" id="WP_367958000.1">
    <property type="nucleotide sequence ID" value="NZ_JBAKFK010000001.1"/>
</dbReference>
<dbReference type="Proteomes" id="UP001556709">
    <property type="component" value="Unassembled WGS sequence"/>
</dbReference>
<comment type="caution">
    <text evidence="2">The sequence shown here is derived from an EMBL/GenBank/DDBJ whole genome shotgun (WGS) entry which is preliminary data.</text>
</comment>
<feature type="transmembrane region" description="Helical" evidence="1">
    <location>
        <begin position="20"/>
        <end position="38"/>
    </location>
</feature>
<protein>
    <submittedName>
        <fullName evidence="2">Uncharacterized protein</fullName>
    </submittedName>
</protein>
<name>A0ABV3TA54_9GAMM</name>
<keyword evidence="1" id="KW-0472">Membrane</keyword>
<proteinExistence type="predicted"/>
<keyword evidence="3" id="KW-1185">Reference proteome</keyword>
<organism evidence="2 3">
    <name type="scientific">Spiribacter pallidus</name>
    <dbReference type="NCBI Taxonomy" id="1987936"/>
    <lineage>
        <taxon>Bacteria</taxon>
        <taxon>Pseudomonadati</taxon>
        <taxon>Pseudomonadota</taxon>
        <taxon>Gammaproteobacteria</taxon>
        <taxon>Chromatiales</taxon>
        <taxon>Ectothiorhodospiraceae</taxon>
        <taxon>Spiribacter</taxon>
    </lineage>
</organism>
<keyword evidence="1" id="KW-1133">Transmembrane helix</keyword>
<dbReference type="EMBL" id="JBAKFM010000001">
    <property type="protein sequence ID" value="MEX0468499.1"/>
    <property type="molecule type" value="Genomic_DNA"/>
</dbReference>
<keyword evidence="1" id="KW-0812">Transmembrane</keyword>
<evidence type="ECO:0000313" key="3">
    <source>
        <dbReference type="Proteomes" id="UP001556709"/>
    </source>
</evidence>
<feature type="transmembrane region" description="Helical" evidence="1">
    <location>
        <begin position="50"/>
        <end position="73"/>
    </location>
</feature>
<accession>A0ABV3TA54</accession>
<reference evidence="2 3" key="1">
    <citation type="submission" date="2024-02" db="EMBL/GenBank/DDBJ databases">
        <title>New especies of Spiribacter isolated from saline water.</title>
        <authorList>
            <person name="Leon M.J."/>
            <person name="De La Haba R."/>
            <person name="Sanchez-Porro C."/>
            <person name="Ventosa A."/>
        </authorList>
    </citation>
    <scope>NUCLEOTIDE SEQUENCE [LARGE SCALE GENOMIC DNA]</scope>
    <source>
        <strain evidence="3">ag22IC6-390</strain>
    </source>
</reference>
<sequence length="98" mass="10989">MALVDFTARVLDTLVREVRWLRRGAILLAGAVVLADILKDKGYSRFAWDGIPAFTAIYAFLGALALIGLYKLIGYGLVYRRPDYYHRGQDERGADGHD</sequence>
<evidence type="ECO:0000256" key="1">
    <source>
        <dbReference type="SAM" id="Phobius"/>
    </source>
</evidence>